<comment type="caution">
    <text evidence="4">The sequence shown here is derived from an EMBL/GenBank/DDBJ whole genome shotgun (WGS) entry which is preliminary data.</text>
</comment>
<sequence>MELAATSSTVVYRNRWMTVREDATVSADGREGIYGVVEKPDFALVMPYSDGGFHLVEQYRYPVRGRYWEFPQGSWEDRPDADPVELAVGELAEETGLRAATCTVLGHIFQGYGFSTQGFHVVLATDLTAGEPSLDDTETGLVSRWFAEAELWRLVAEGRFKDGSSLAALALFQRHRADLRGE</sequence>
<dbReference type="Pfam" id="PF00293">
    <property type="entry name" value="NUDIX"/>
    <property type="match status" value="1"/>
</dbReference>
<dbReference type="Gene3D" id="3.90.79.10">
    <property type="entry name" value="Nucleoside Triphosphate Pyrophosphohydrolase"/>
    <property type="match status" value="1"/>
</dbReference>
<dbReference type="PANTHER" id="PTHR11839:SF18">
    <property type="entry name" value="NUDIX HYDROLASE DOMAIN-CONTAINING PROTEIN"/>
    <property type="match status" value="1"/>
</dbReference>
<accession>A0ABP4YLH8</accession>
<evidence type="ECO:0000256" key="2">
    <source>
        <dbReference type="ARBA" id="ARBA00022801"/>
    </source>
</evidence>
<reference evidence="5" key="1">
    <citation type="journal article" date="2019" name="Int. J. Syst. Evol. Microbiol.">
        <title>The Global Catalogue of Microorganisms (GCM) 10K type strain sequencing project: providing services to taxonomists for standard genome sequencing and annotation.</title>
        <authorList>
            <consortium name="The Broad Institute Genomics Platform"/>
            <consortium name="The Broad Institute Genome Sequencing Center for Infectious Disease"/>
            <person name="Wu L."/>
            <person name="Ma J."/>
        </authorList>
    </citation>
    <scope>NUCLEOTIDE SEQUENCE [LARGE SCALE GENOMIC DNA]</scope>
    <source>
        <strain evidence="5">JCM 13250</strain>
    </source>
</reference>
<dbReference type="SUPFAM" id="SSF55811">
    <property type="entry name" value="Nudix"/>
    <property type="match status" value="1"/>
</dbReference>
<dbReference type="Proteomes" id="UP001500218">
    <property type="component" value="Unassembled WGS sequence"/>
</dbReference>
<dbReference type="InterPro" id="IPR000086">
    <property type="entry name" value="NUDIX_hydrolase_dom"/>
</dbReference>
<evidence type="ECO:0000256" key="1">
    <source>
        <dbReference type="ARBA" id="ARBA00001946"/>
    </source>
</evidence>
<keyword evidence="2 4" id="KW-0378">Hydrolase</keyword>
<evidence type="ECO:0000313" key="5">
    <source>
        <dbReference type="Proteomes" id="UP001500218"/>
    </source>
</evidence>
<dbReference type="RefSeq" id="WP_344135164.1">
    <property type="nucleotide sequence ID" value="NZ_BAAALT010000149.1"/>
</dbReference>
<dbReference type="EMBL" id="BAAALT010000149">
    <property type="protein sequence ID" value="GAA1817532.1"/>
    <property type="molecule type" value="Genomic_DNA"/>
</dbReference>
<gene>
    <name evidence="4" type="ORF">GCM10009682_42960</name>
</gene>
<proteinExistence type="predicted"/>
<keyword evidence="5" id="KW-1185">Reference proteome</keyword>
<feature type="domain" description="Nudix hydrolase" evidence="3">
    <location>
        <begin position="28"/>
        <end position="168"/>
    </location>
</feature>
<dbReference type="GO" id="GO:0016787">
    <property type="term" value="F:hydrolase activity"/>
    <property type="evidence" value="ECO:0007669"/>
    <property type="project" value="UniProtKB-KW"/>
</dbReference>
<protein>
    <submittedName>
        <fullName evidence="4">NUDIX hydrolase</fullName>
    </submittedName>
</protein>
<comment type="cofactor">
    <cofactor evidence="1">
        <name>Mg(2+)</name>
        <dbReference type="ChEBI" id="CHEBI:18420"/>
    </cofactor>
</comment>
<evidence type="ECO:0000259" key="3">
    <source>
        <dbReference type="PROSITE" id="PS51462"/>
    </source>
</evidence>
<organism evidence="4 5">
    <name type="scientific">Luedemannella flava</name>
    <dbReference type="NCBI Taxonomy" id="349316"/>
    <lineage>
        <taxon>Bacteria</taxon>
        <taxon>Bacillati</taxon>
        <taxon>Actinomycetota</taxon>
        <taxon>Actinomycetes</taxon>
        <taxon>Micromonosporales</taxon>
        <taxon>Micromonosporaceae</taxon>
        <taxon>Luedemannella</taxon>
    </lineage>
</organism>
<dbReference type="InterPro" id="IPR015797">
    <property type="entry name" value="NUDIX_hydrolase-like_dom_sf"/>
</dbReference>
<evidence type="ECO:0000313" key="4">
    <source>
        <dbReference type="EMBL" id="GAA1817532.1"/>
    </source>
</evidence>
<name>A0ABP4YLH8_9ACTN</name>
<dbReference type="CDD" id="cd24161">
    <property type="entry name" value="NUDIX_ADPRase_Ndx2"/>
    <property type="match status" value="1"/>
</dbReference>
<dbReference type="PROSITE" id="PS51462">
    <property type="entry name" value="NUDIX"/>
    <property type="match status" value="1"/>
</dbReference>
<dbReference type="PANTHER" id="PTHR11839">
    <property type="entry name" value="UDP/ADP-SUGAR PYROPHOSPHATASE"/>
    <property type="match status" value="1"/>
</dbReference>